<dbReference type="InterPro" id="IPR029063">
    <property type="entry name" value="SAM-dependent_MTases_sf"/>
</dbReference>
<dbReference type="InterPro" id="IPR050714">
    <property type="entry name" value="Cobalamin_biosynth_MTase"/>
</dbReference>
<evidence type="ECO:0000259" key="6">
    <source>
        <dbReference type="Pfam" id="PF00590"/>
    </source>
</evidence>
<dbReference type="GO" id="GO:0009236">
    <property type="term" value="P:cobalamin biosynthetic process"/>
    <property type="evidence" value="ECO:0007669"/>
    <property type="project" value="UniProtKB-UniPathway"/>
</dbReference>
<dbReference type="SUPFAM" id="SSF53335">
    <property type="entry name" value="S-adenosyl-L-methionine-dependent methyltransferases"/>
    <property type="match status" value="1"/>
</dbReference>
<evidence type="ECO:0000256" key="5">
    <source>
        <dbReference type="ARBA" id="ARBA00022691"/>
    </source>
</evidence>
<keyword evidence="5" id="KW-0949">S-adenosyl-L-methionine</keyword>
<reference evidence="7 8" key="1">
    <citation type="submission" date="2019-07" db="EMBL/GenBank/DDBJ databases">
        <title>Tepidimonas thermarum AA-1 draft genome.</title>
        <authorList>
            <person name="Da Costa M.S."/>
            <person name="Froufe H.J.C."/>
            <person name="Egas C."/>
            <person name="Albuquerque L."/>
        </authorList>
    </citation>
    <scope>NUCLEOTIDE SEQUENCE [LARGE SCALE GENOMIC DNA]</scope>
    <source>
        <strain evidence="7 8">AA-1</strain>
    </source>
</reference>
<evidence type="ECO:0000313" key="7">
    <source>
        <dbReference type="EMBL" id="TSE28386.1"/>
    </source>
</evidence>
<proteinExistence type="predicted"/>
<keyword evidence="3 7" id="KW-0489">Methyltransferase</keyword>
<comment type="pathway">
    <text evidence="1">Cofactor biosynthesis; adenosylcobalamin biosynthesis.</text>
</comment>
<dbReference type="PANTHER" id="PTHR43182:SF1">
    <property type="entry name" value="COBALT-PRECORRIN-7 C(5)-METHYLTRANSFERASE"/>
    <property type="match status" value="1"/>
</dbReference>
<feature type="domain" description="Tetrapyrrole methylase" evidence="6">
    <location>
        <begin position="31"/>
        <end position="154"/>
    </location>
</feature>
<dbReference type="GO" id="GO:0032259">
    <property type="term" value="P:methylation"/>
    <property type="evidence" value="ECO:0007669"/>
    <property type="project" value="UniProtKB-KW"/>
</dbReference>
<evidence type="ECO:0000313" key="8">
    <source>
        <dbReference type="Proteomes" id="UP000318542"/>
    </source>
</evidence>
<dbReference type="Gene3D" id="3.40.50.150">
    <property type="entry name" value="Vaccinia Virus protein VP39"/>
    <property type="match status" value="1"/>
</dbReference>
<dbReference type="Proteomes" id="UP000318542">
    <property type="component" value="Unassembled WGS sequence"/>
</dbReference>
<dbReference type="NCBIfam" id="TIGR02469">
    <property type="entry name" value="CbiT"/>
    <property type="match status" value="1"/>
</dbReference>
<keyword evidence="4 7" id="KW-0808">Transferase</keyword>
<dbReference type="PANTHER" id="PTHR43182">
    <property type="entry name" value="COBALT-PRECORRIN-6B C(15)-METHYLTRANSFERASE (DECARBOXYLATING)"/>
    <property type="match status" value="1"/>
</dbReference>
<dbReference type="AlphaFoldDB" id="A0A554WXT3"/>
<evidence type="ECO:0000256" key="1">
    <source>
        <dbReference type="ARBA" id="ARBA00004953"/>
    </source>
</evidence>
<dbReference type="SUPFAM" id="SSF53790">
    <property type="entry name" value="Tetrapyrrole methylase"/>
    <property type="match status" value="1"/>
</dbReference>
<evidence type="ECO:0000256" key="3">
    <source>
        <dbReference type="ARBA" id="ARBA00022603"/>
    </source>
</evidence>
<dbReference type="InterPro" id="IPR014008">
    <property type="entry name" value="Cbl_synth_MTase_CbiT"/>
</dbReference>
<dbReference type="InterPro" id="IPR000878">
    <property type="entry name" value="4pyrrol_Mease"/>
</dbReference>
<dbReference type="InterPro" id="IPR012818">
    <property type="entry name" value="CbiE"/>
</dbReference>
<evidence type="ECO:0000256" key="4">
    <source>
        <dbReference type="ARBA" id="ARBA00022679"/>
    </source>
</evidence>
<protein>
    <submittedName>
        <fullName evidence="7">Precorrin-6Y C(5,15)-methyltransferase decarboxylating</fullName>
        <ecNumber evidence="7">2.1.1.132</ecNumber>
    </submittedName>
</protein>
<dbReference type="PIRSF" id="PIRSF036428">
    <property type="entry name" value="CobL"/>
    <property type="match status" value="1"/>
</dbReference>
<dbReference type="InterPro" id="IPR006365">
    <property type="entry name" value="Cbl_synth_CobL"/>
</dbReference>
<dbReference type="GO" id="GO:0046025">
    <property type="term" value="F:precorrin-6Y C5,15-methyltransferase (decarboxylating) activity"/>
    <property type="evidence" value="ECO:0007669"/>
    <property type="project" value="UniProtKB-EC"/>
</dbReference>
<dbReference type="Pfam" id="PF00590">
    <property type="entry name" value="TP_methylase"/>
    <property type="match status" value="1"/>
</dbReference>
<dbReference type="GO" id="GO:0008276">
    <property type="term" value="F:protein methyltransferase activity"/>
    <property type="evidence" value="ECO:0007669"/>
    <property type="project" value="InterPro"/>
</dbReference>
<dbReference type="CDD" id="cd11644">
    <property type="entry name" value="Precorrin-6Y-MT"/>
    <property type="match status" value="1"/>
</dbReference>
<evidence type="ECO:0000256" key="2">
    <source>
        <dbReference type="ARBA" id="ARBA00022573"/>
    </source>
</evidence>
<keyword evidence="8" id="KW-1185">Reference proteome</keyword>
<organism evidence="7 8">
    <name type="scientific">Tepidimonas thermarum</name>
    <dbReference type="NCBI Taxonomy" id="335431"/>
    <lineage>
        <taxon>Bacteria</taxon>
        <taxon>Pseudomonadati</taxon>
        <taxon>Pseudomonadota</taxon>
        <taxon>Betaproteobacteria</taxon>
        <taxon>Burkholderiales</taxon>
        <taxon>Tepidimonas</taxon>
    </lineage>
</organism>
<comment type="caution">
    <text evidence="7">The sequence shown here is derived from an EMBL/GenBank/DDBJ whole genome shotgun (WGS) entry which is preliminary data.</text>
</comment>
<dbReference type="InterPro" id="IPR035996">
    <property type="entry name" value="4pyrrol_Methylase_sf"/>
</dbReference>
<accession>A0A554WXT3</accession>
<dbReference type="UniPathway" id="UPA00148"/>
<dbReference type="EC" id="2.1.1.132" evidence="7"/>
<gene>
    <name evidence="7" type="primary">cobL</name>
    <name evidence="7" type="ORF">Tther_02120</name>
</gene>
<dbReference type="CDD" id="cd02440">
    <property type="entry name" value="AdoMet_MTases"/>
    <property type="match status" value="1"/>
</dbReference>
<name>A0A554WXT3_9BURK</name>
<sequence>MFGGPRHLALAHVGERGIVWDVPFDVRPVLALRGQPVAVLASGDPFWFGAGGSICQHLAVGEWTAYPVPSTFSRVAAALGWRLEMVQCLGLHATPLAAVRPCLRRGQRLICLVRDGDALRALAALVSDHGYGASSAWALERLGGPHERIHPFQLNTPDLPALDTPVALAMDLHEGPLGLPVSGGLPDDLFTHDGQITKSPIRALTLRALAPRPGECLWDLGAGSGSVSVEWCLAGGVSHAVERSPQRAANIRRNAERLGVPHRLQVHQAVSIDALASLPVADAVFVGGGFDAALFHALRAKLRPGCRLVVNGVSLETEALLLHLQAQHGGELLQVALAQAQPLGNLRGWQPARPLVQWSVVL</sequence>
<keyword evidence="2" id="KW-0169">Cobalamin biosynthesis</keyword>
<dbReference type="EMBL" id="VJOL01000049">
    <property type="protein sequence ID" value="TSE28386.1"/>
    <property type="molecule type" value="Genomic_DNA"/>
</dbReference>